<dbReference type="InterPro" id="IPR016181">
    <property type="entry name" value="Acyl_CoA_acyltransferase"/>
</dbReference>
<protein>
    <submittedName>
        <fullName evidence="4">GNAT family N-acetyltransferase</fullName>
    </submittedName>
</protein>
<feature type="domain" description="N-acetyltransferase" evidence="3">
    <location>
        <begin position="10"/>
        <end position="195"/>
    </location>
</feature>
<evidence type="ECO:0000313" key="5">
    <source>
        <dbReference type="Proteomes" id="UP000297540"/>
    </source>
</evidence>
<accession>A0A4Y8SPX6</accession>
<gene>
    <name evidence="4" type="ORF">E2R66_00580</name>
</gene>
<dbReference type="EMBL" id="SOZE01000001">
    <property type="protein sequence ID" value="TFF40710.1"/>
    <property type="molecule type" value="Genomic_DNA"/>
</dbReference>
<dbReference type="Pfam" id="PF00583">
    <property type="entry name" value="Acetyltransf_1"/>
    <property type="match status" value="1"/>
</dbReference>
<evidence type="ECO:0000256" key="1">
    <source>
        <dbReference type="ARBA" id="ARBA00022679"/>
    </source>
</evidence>
<dbReference type="GO" id="GO:0016747">
    <property type="term" value="F:acyltransferase activity, transferring groups other than amino-acyl groups"/>
    <property type="evidence" value="ECO:0007669"/>
    <property type="project" value="InterPro"/>
</dbReference>
<reference evidence="4 5" key="1">
    <citation type="journal article" date="2017" name="Int. J. Syst. Evol. Microbiol.">
        <title>Mucilaginibacterpsychrotolerans sp. nov., isolated from peatlands.</title>
        <authorList>
            <person name="Deng Y."/>
            <person name="Shen L."/>
            <person name="Xu B."/>
            <person name="Liu Y."/>
            <person name="Gu Z."/>
            <person name="Liu H."/>
            <person name="Zhou Y."/>
        </authorList>
    </citation>
    <scope>NUCLEOTIDE SEQUENCE [LARGE SCALE GENOMIC DNA]</scope>
    <source>
        <strain evidence="4 5">NH7-4</strain>
    </source>
</reference>
<dbReference type="PANTHER" id="PTHR43877">
    <property type="entry name" value="AMINOALKYLPHOSPHONATE N-ACETYLTRANSFERASE-RELATED-RELATED"/>
    <property type="match status" value="1"/>
</dbReference>
<evidence type="ECO:0000256" key="2">
    <source>
        <dbReference type="ARBA" id="ARBA00023315"/>
    </source>
</evidence>
<dbReference type="SUPFAM" id="SSF55729">
    <property type="entry name" value="Acyl-CoA N-acyltransferases (Nat)"/>
    <property type="match status" value="1"/>
</dbReference>
<dbReference type="InterPro" id="IPR000182">
    <property type="entry name" value="GNAT_dom"/>
</dbReference>
<evidence type="ECO:0000313" key="4">
    <source>
        <dbReference type="EMBL" id="TFF40710.1"/>
    </source>
</evidence>
<dbReference type="PROSITE" id="PS51186">
    <property type="entry name" value="GNAT"/>
    <property type="match status" value="1"/>
</dbReference>
<keyword evidence="1 4" id="KW-0808">Transferase</keyword>
<dbReference type="AlphaFoldDB" id="A0A4Y8SPX6"/>
<dbReference type="Gene3D" id="3.40.630.30">
    <property type="match status" value="1"/>
</dbReference>
<evidence type="ECO:0000259" key="3">
    <source>
        <dbReference type="PROSITE" id="PS51186"/>
    </source>
</evidence>
<sequence>MPMNSSTNFNMTRPATPTDAPIVAQLIILAMGQILAGKFANSNDPEVIHALFTRFAGLKGNQYSYENIILWEEDSAVCGMIIAYDGAELDTLRDPFLNYTRAELGFTGTLEDETQSGEYYIDCLAVLPQYQGKGIAKGLIKALFDTAAKLGHHTVGLLVSKGNDKAQKLYTGLGFQVVGEKGLLGGRHYHLQKQL</sequence>
<organism evidence="4 5">
    <name type="scientific">Mucilaginibacter psychrotolerans</name>
    <dbReference type="NCBI Taxonomy" id="1524096"/>
    <lineage>
        <taxon>Bacteria</taxon>
        <taxon>Pseudomonadati</taxon>
        <taxon>Bacteroidota</taxon>
        <taxon>Sphingobacteriia</taxon>
        <taxon>Sphingobacteriales</taxon>
        <taxon>Sphingobacteriaceae</taxon>
        <taxon>Mucilaginibacter</taxon>
    </lineage>
</organism>
<dbReference type="CDD" id="cd04301">
    <property type="entry name" value="NAT_SF"/>
    <property type="match status" value="1"/>
</dbReference>
<comment type="caution">
    <text evidence="4">The sequence shown here is derived from an EMBL/GenBank/DDBJ whole genome shotgun (WGS) entry which is preliminary data.</text>
</comment>
<dbReference type="InterPro" id="IPR050832">
    <property type="entry name" value="Bact_Acetyltransf"/>
</dbReference>
<keyword evidence="5" id="KW-1185">Reference proteome</keyword>
<dbReference type="Proteomes" id="UP000297540">
    <property type="component" value="Unassembled WGS sequence"/>
</dbReference>
<name>A0A4Y8SPX6_9SPHI</name>
<keyword evidence="2" id="KW-0012">Acyltransferase</keyword>
<proteinExistence type="predicted"/>